<dbReference type="EMBL" id="VIWO01000006">
    <property type="protein sequence ID" value="TWF38864.1"/>
    <property type="molecule type" value="Genomic_DNA"/>
</dbReference>
<dbReference type="RefSeq" id="WP_145671298.1">
    <property type="nucleotide sequence ID" value="NZ_VIWO01000006.1"/>
</dbReference>
<proteinExistence type="predicted"/>
<accession>A0A561PL75</accession>
<keyword evidence="2" id="KW-1185">Reference proteome</keyword>
<organism evidence="1 2">
    <name type="scientific">Chitinophaga polysaccharea</name>
    <dbReference type="NCBI Taxonomy" id="1293035"/>
    <lineage>
        <taxon>Bacteria</taxon>
        <taxon>Pseudomonadati</taxon>
        <taxon>Bacteroidota</taxon>
        <taxon>Chitinophagia</taxon>
        <taxon>Chitinophagales</taxon>
        <taxon>Chitinophagaceae</taxon>
        <taxon>Chitinophaga</taxon>
    </lineage>
</organism>
<evidence type="ECO:0000313" key="2">
    <source>
        <dbReference type="Proteomes" id="UP000320811"/>
    </source>
</evidence>
<evidence type="ECO:0000313" key="1">
    <source>
        <dbReference type="EMBL" id="TWF38864.1"/>
    </source>
</evidence>
<reference evidence="1 2" key="1">
    <citation type="submission" date="2019-06" db="EMBL/GenBank/DDBJ databases">
        <title>Sorghum-associated microbial communities from plants grown in Nebraska, USA.</title>
        <authorList>
            <person name="Schachtman D."/>
        </authorList>
    </citation>
    <scope>NUCLEOTIDE SEQUENCE [LARGE SCALE GENOMIC DNA]</scope>
    <source>
        <strain evidence="1 2">1209</strain>
    </source>
</reference>
<dbReference type="AlphaFoldDB" id="A0A561PL75"/>
<dbReference type="OrthoDB" id="669634at2"/>
<protein>
    <submittedName>
        <fullName evidence="1">Uncharacterized protein</fullName>
    </submittedName>
</protein>
<gene>
    <name evidence="1" type="ORF">FHW36_10687</name>
</gene>
<name>A0A561PL75_9BACT</name>
<sequence length="176" mass="19902">MKNAYPKKPMLPYQRTQVEMSVVIQAIKKISFPLEVKRAGYMVFRKESGNGQSGINFNFFGLQADAGQWPDKYDNLIAGVVSKIENGTGKTRLFLAFNNLVDSLTMLLDRLQHRGLFVGGQVDMDKLDIHMPVPDINQFARAYKKCWAAGDKNAEPNTEDIKGFRSMYSQAKTIFL</sequence>
<dbReference type="Proteomes" id="UP000320811">
    <property type="component" value="Unassembled WGS sequence"/>
</dbReference>
<comment type="caution">
    <text evidence="1">The sequence shown here is derived from an EMBL/GenBank/DDBJ whole genome shotgun (WGS) entry which is preliminary data.</text>
</comment>